<protein>
    <submittedName>
        <fullName evidence="1">Uncharacterized protein</fullName>
    </submittedName>
</protein>
<evidence type="ECO:0000313" key="2">
    <source>
        <dbReference type="Proteomes" id="UP000026915"/>
    </source>
</evidence>
<name>A0A061EV15_THECC</name>
<dbReference type="HOGENOM" id="CLU_2836396_0_0_1"/>
<gene>
    <name evidence="1" type="ORF">TCM_022559</name>
</gene>
<accession>A0A061EV15</accession>
<dbReference type="EMBL" id="CM001883">
    <property type="protein sequence ID" value="EOY08217.1"/>
    <property type="molecule type" value="Genomic_DNA"/>
</dbReference>
<dbReference type="InParanoid" id="A0A061EV15"/>
<reference evidence="1 2" key="1">
    <citation type="journal article" date="2013" name="Genome Biol.">
        <title>The genome sequence of the most widely cultivated cacao type and its use to identify candidate genes regulating pod color.</title>
        <authorList>
            <person name="Motamayor J.C."/>
            <person name="Mockaitis K."/>
            <person name="Schmutz J."/>
            <person name="Haiminen N."/>
            <person name="Iii D.L."/>
            <person name="Cornejo O."/>
            <person name="Findley S.D."/>
            <person name="Zheng P."/>
            <person name="Utro F."/>
            <person name="Royaert S."/>
            <person name="Saski C."/>
            <person name="Jenkins J."/>
            <person name="Podicheti R."/>
            <person name="Zhao M."/>
            <person name="Scheffler B.E."/>
            <person name="Stack J.C."/>
            <person name="Feltus F.A."/>
            <person name="Mustiga G.M."/>
            <person name="Amores F."/>
            <person name="Phillips W."/>
            <person name="Marelli J.P."/>
            <person name="May G.D."/>
            <person name="Shapiro H."/>
            <person name="Ma J."/>
            <person name="Bustamante C.D."/>
            <person name="Schnell R.J."/>
            <person name="Main D."/>
            <person name="Gilbert D."/>
            <person name="Parida L."/>
            <person name="Kuhn D.N."/>
        </authorList>
    </citation>
    <scope>NUCLEOTIDE SEQUENCE [LARGE SCALE GENOMIC DNA]</scope>
    <source>
        <strain evidence="2">cv. Matina 1-6</strain>
    </source>
</reference>
<sequence length="66" mass="6943">MSRTPLILIRSASSSGERDLSGKGSPFLFAKGLCAHSHFVNILEAWVIVTVGVLCGSSLPIGNSRT</sequence>
<dbReference type="Gramene" id="EOY08217">
    <property type="protein sequence ID" value="EOY08217"/>
    <property type="gene ID" value="TCM_022559"/>
</dbReference>
<evidence type="ECO:0000313" key="1">
    <source>
        <dbReference type="EMBL" id="EOY08217.1"/>
    </source>
</evidence>
<dbReference type="AlphaFoldDB" id="A0A061EV15"/>
<proteinExistence type="predicted"/>
<keyword evidence="2" id="KW-1185">Reference proteome</keyword>
<organism evidence="1 2">
    <name type="scientific">Theobroma cacao</name>
    <name type="common">Cacao</name>
    <name type="synonym">Cocoa</name>
    <dbReference type="NCBI Taxonomy" id="3641"/>
    <lineage>
        <taxon>Eukaryota</taxon>
        <taxon>Viridiplantae</taxon>
        <taxon>Streptophyta</taxon>
        <taxon>Embryophyta</taxon>
        <taxon>Tracheophyta</taxon>
        <taxon>Spermatophyta</taxon>
        <taxon>Magnoliopsida</taxon>
        <taxon>eudicotyledons</taxon>
        <taxon>Gunneridae</taxon>
        <taxon>Pentapetalae</taxon>
        <taxon>rosids</taxon>
        <taxon>malvids</taxon>
        <taxon>Malvales</taxon>
        <taxon>Malvaceae</taxon>
        <taxon>Byttnerioideae</taxon>
        <taxon>Theobroma</taxon>
    </lineage>
</organism>
<dbReference type="Proteomes" id="UP000026915">
    <property type="component" value="Chromosome 5"/>
</dbReference>